<dbReference type="InterPro" id="IPR001667">
    <property type="entry name" value="DDH_dom"/>
</dbReference>
<dbReference type="NCBIfam" id="TIGR00644">
    <property type="entry name" value="recJ"/>
    <property type="match status" value="1"/>
</dbReference>
<evidence type="ECO:0000256" key="2">
    <source>
        <dbReference type="ARBA" id="ARBA00019841"/>
    </source>
</evidence>
<dbReference type="Gene3D" id="3.90.1640.30">
    <property type="match status" value="1"/>
</dbReference>
<dbReference type="SUPFAM" id="SSF64182">
    <property type="entry name" value="DHH phosphoesterases"/>
    <property type="match status" value="1"/>
</dbReference>
<dbReference type="InterPro" id="IPR041122">
    <property type="entry name" value="RecJ_OB"/>
</dbReference>
<dbReference type="PANTHER" id="PTHR30255">
    <property type="entry name" value="SINGLE-STRANDED-DNA-SPECIFIC EXONUCLEASE RECJ"/>
    <property type="match status" value="1"/>
</dbReference>
<evidence type="ECO:0000313" key="10">
    <source>
        <dbReference type="RefSeq" id="WP_034412311.1"/>
    </source>
</evidence>
<dbReference type="GO" id="GO:0006281">
    <property type="term" value="P:DNA repair"/>
    <property type="evidence" value="ECO:0007669"/>
    <property type="project" value="InterPro"/>
</dbReference>
<dbReference type="InterPro" id="IPR051673">
    <property type="entry name" value="SSDNA_exonuclease_RecJ"/>
</dbReference>
<evidence type="ECO:0000256" key="1">
    <source>
        <dbReference type="ARBA" id="ARBA00005915"/>
    </source>
</evidence>
<evidence type="ECO:0000259" key="8">
    <source>
        <dbReference type="Pfam" id="PF17768"/>
    </source>
</evidence>
<accession>A0A8B6X8T8</accession>
<dbReference type="Pfam" id="PF01368">
    <property type="entry name" value="DHH"/>
    <property type="match status" value="1"/>
</dbReference>
<organism evidence="9 10">
    <name type="scientific">Derxia gummosa DSM 723</name>
    <dbReference type="NCBI Taxonomy" id="1121388"/>
    <lineage>
        <taxon>Bacteria</taxon>
        <taxon>Pseudomonadati</taxon>
        <taxon>Pseudomonadota</taxon>
        <taxon>Betaproteobacteria</taxon>
        <taxon>Burkholderiales</taxon>
        <taxon>Alcaligenaceae</taxon>
        <taxon>Derxia</taxon>
    </lineage>
</organism>
<evidence type="ECO:0000256" key="4">
    <source>
        <dbReference type="ARBA" id="ARBA00022801"/>
    </source>
</evidence>
<dbReference type="Gene3D" id="3.10.310.30">
    <property type="match status" value="1"/>
</dbReference>
<comment type="similarity">
    <text evidence="1">Belongs to the RecJ family.</text>
</comment>
<protein>
    <recommendedName>
        <fullName evidence="2">Single-stranded-DNA-specific exonuclease RecJ</fullName>
    </recommendedName>
</protein>
<dbReference type="GO" id="GO:0006310">
    <property type="term" value="P:DNA recombination"/>
    <property type="evidence" value="ECO:0007669"/>
    <property type="project" value="InterPro"/>
</dbReference>
<reference evidence="10" key="2">
    <citation type="submission" date="2025-08" db="UniProtKB">
        <authorList>
            <consortium name="RefSeq"/>
        </authorList>
    </citation>
    <scope>IDENTIFICATION</scope>
</reference>
<sequence length="564" mass="60566">MTDTSAPPRFVVRPRDPRKEDALVRAGMHPLLARLYAQRGCSTPPVTGIGKLLPPTDMLGLPDAAERLADAIEDGEKLLVVADYDCDGATACAVAVRGLRQLGAEVDYLVPNRFETGYGLSPQVVDLALPRRPDLIVTVDNGIASHEGVDYANAHGIEVIVTDHHAVGATLPDARAIVNPNQPGCGFASRALAGVGVMFYVLIALRAELRRRGRFTAETQPRLDRLLDLVAVGTVADLVRLDENNRLLVKLGLERLRSGQANPGISALARVAGRELRKLSTADIGFGIGPRINAAGRLADMSIGIECLLTDDPARAFDLAGELDRMNAERRLVQDAMLDRSADLPVAPDAPAIVLTDPSFHAGVTGLVATKLKDRHHRPAIVFAPSADGATLTGSGRSIAGLHLRDAIDLVTKRAPGLVERFGGHAMAAGLTIGAGALDTFREQFVQVVIEQLGSAPQERIVTVDGPLETAWMKAEIAQMLGAEIWGQAFDAPLFADEFEVIQQRIVGERHVKASLRLNGQRFDAIGFNRQKLPARGVFAYRVDANEFNGHINTQLVIEHVTEA</sequence>
<dbReference type="GO" id="GO:0003676">
    <property type="term" value="F:nucleic acid binding"/>
    <property type="evidence" value="ECO:0007669"/>
    <property type="project" value="InterPro"/>
</dbReference>
<evidence type="ECO:0000259" key="6">
    <source>
        <dbReference type="Pfam" id="PF01368"/>
    </source>
</evidence>
<dbReference type="InterPro" id="IPR038763">
    <property type="entry name" value="DHH_sf"/>
</dbReference>
<dbReference type="OrthoDB" id="9809852at2"/>
<keyword evidence="5 10" id="KW-0269">Exonuclease</keyword>
<reference evidence="10" key="1">
    <citation type="journal article" date="1997" name="Acad Radiol">
        <title>Worsening cyanosis in a middle-aged woman.</title>
        <authorList>
            <person name="Gates J."/>
            <person name="Hartnell G.G."/>
            <person name="Kramer G."/>
        </authorList>
    </citation>
    <scope>NUCLEOTIDE SEQUENCE</scope>
</reference>
<dbReference type="Pfam" id="PF02272">
    <property type="entry name" value="DHHA1"/>
    <property type="match status" value="1"/>
</dbReference>
<feature type="domain" description="RecJ OB" evidence="8">
    <location>
        <begin position="464"/>
        <end position="560"/>
    </location>
</feature>
<evidence type="ECO:0000259" key="7">
    <source>
        <dbReference type="Pfam" id="PF02272"/>
    </source>
</evidence>
<feature type="domain" description="DDH" evidence="6">
    <location>
        <begin position="77"/>
        <end position="234"/>
    </location>
</feature>
<dbReference type="Pfam" id="PF17768">
    <property type="entry name" value="RecJ_OB"/>
    <property type="match status" value="1"/>
</dbReference>
<evidence type="ECO:0000256" key="5">
    <source>
        <dbReference type="ARBA" id="ARBA00022839"/>
    </source>
</evidence>
<dbReference type="InterPro" id="IPR004610">
    <property type="entry name" value="RecJ"/>
</dbReference>
<evidence type="ECO:0000313" key="9">
    <source>
        <dbReference type="Proteomes" id="UP000675920"/>
    </source>
</evidence>
<dbReference type="FunFam" id="3.90.1640.30:FF:000001">
    <property type="entry name" value="Single-stranded-DNA-specific exonuclease RecJ"/>
    <property type="match status" value="1"/>
</dbReference>
<dbReference type="PANTHER" id="PTHR30255:SF2">
    <property type="entry name" value="SINGLE-STRANDED-DNA-SPECIFIC EXONUCLEASE RECJ"/>
    <property type="match status" value="1"/>
</dbReference>
<proteinExistence type="inferred from homology"/>
<dbReference type="InterPro" id="IPR003156">
    <property type="entry name" value="DHHA1_dom"/>
</dbReference>
<dbReference type="RefSeq" id="WP_034412311.1">
    <property type="nucleotide sequence ID" value="NZ_KI519499.1"/>
</dbReference>
<evidence type="ECO:0000256" key="3">
    <source>
        <dbReference type="ARBA" id="ARBA00022722"/>
    </source>
</evidence>
<dbReference type="AlphaFoldDB" id="A0A8B6X8T8"/>
<gene>
    <name evidence="10" type="primary">recJ</name>
</gene>
<keyword evidence="3" id="KW-0540">Nuclease</keyword>
<dbReference type="Proteomes" id="UP000675920">
    <property type="component" value="Unplaced"/>
</dbReference>
<feature type="domain" description="DHHA1" evidence="7">
    <location>
        <begin position="351"/>
        <end position="449"/>
    </location>
</feature>
<keyword evidence="9" id="KW-1185">Reference proteome</keyword>
<dbReference type="GO" id="GO:0008409">
    <property type="term" value="F:5'-3' exonuclease activity"/>
    <property type="evidence" value="ECO:0007669"/>
    <property type="project" value="InterPro"/>
</dbReference>
<keyword evidence="4" id="KW-0378">Hydrolase</keyword>
<name>A0A8B6X8T8_9BURK</name>